<dbReference type="Pfam" id="PF12833">
    <property type="entry name" value="HTH_18"/>
    <property type="match status" value="1"/>
</dbReference>
<keyword evidence="3" id="KW-0804">Transcription</keyword>
<evidence type="ECO:0000313" key="5">
    <source>
        <dbReference type="EMBL" id="GAA0871111.1"/>
    </source>
</evidence>
<organism evidence="5 6">
    <name type="scientific">Gangjinia marincola</name>
    <dbReference type="NCBI Taxonomy" id="578463"/>
    <lineage>
        <taxon>Bacteria</taxon>
        <taxon>Pseudomonadati</taxon>
        <taxon>Bacteroidota</taxon>
        <taxon>Flavobacteriia</taxon>
        <taxon>Flavobacteriales</taxon>
        <taxon>Flavobacteriaceae</taxon>
        <taxon>Gangjinia</taxon>
    </lineage>
</organism>
<dbReference type="InterPro" id="IPR020449">
    <property type="entry name" value="Tscrpt_reg_AraC-type_HTH"/>
</dbReference>
<dbReference type="RefSeq" id="WP_343762777.1">
    <property type="nucleotide sequence ID" value="NZ_BAAAFG010000001.1"/>
</dbReference>
<dbReference type="SMART" id="SM00342">
    <property type="entry name" value="HTH_ARAC"/>
    <property type="match status" value="1"/>
</dbReference>
<dbReference type="InterPro" id="IPR050204">
    <property type="entry name" value="AraC_XylS_family_regulators"/>
</dbReference>
<accession>A0ABP3XPG5</accession>
<dbReference type="InterPro" id="IPR018060">
    <property type="entry name" value="HTH_AraC"/>
</dbReference>
<keyword evidence="1" id="KW-0805">Transcription regulation</keyword>
<protein>
    <recommendedName>
        <fullName evidence="4">HTH araC/xylS-type domain-containing protein</fullName>
    </recommendedName>
</protein>
<name>A0ABP3XPG5_9FLAO</name>
<dbReference type="Proteomes" id="UP001500507">
    <property type="component" value="Unassembled WGS sequence"/>
</dbReference>
<gene>
    <name evidence="5" type="ORF">GCM10009117_02560</name>
</gene>
<dbReference type="EMBL" id="BAAAFG010000001">
    <property type="protein sequence ID" value="GAA0871111.1"/>
    <property type="molecule type" value="Genomic_DNA"/>
</dbReference>
<evidence type="ECO:0000313" key="6">
    <source>
        <dbReference type="Proteomes" id="UP001500507"/>
    </source>
</evidence>
<dbReference type="PRINTS" id="PR00032">
    <property type="entry name" value="HTHARAC"/>
</dbReference>
<dbReference type="Gene3D" id="1.10.10.60">
    <property type="entry name" value="Homeodomain-like"/>
    <property type="match status" value="2"/>
</dbReference>
<evidence type="ECO:0000256" key="2">
    <source>
        <dbReference type="ARBA" id="ARBA00023125"/>
    </source>
</evidence>
<feature type="domain" description="HTH araC/xylS-type" evidence="4">
    <location>
        <begin position="200"/>
        <end position="298"/>
    </location>
</feature>
<keyword evidence="6" id="KW-1185">Reference proteome</keyword>
<evidence type="ECO:0000259" key="4">
    <source>
        <dbReference type="PROSITE" id="PS01124"/>
    </source>
</evidence>
<evidence type="ECO:0000256" key="1">
    <source>
        <dbReference type="ARBA" id="ARBA00023015"/>
    </source>
</evidence>
<dbReference type="InterPro" id="IPR009594">
    <property type="entry name" value="Tscrpt_reg_HTH_AraC_N"/>
</dbReference>
<dbReference type="Pfam" id="PF06719">
    <property type="entry name" value="AraC_N"/>
    <property type="match status" value="1"/>
</dbReference>
<reference evidence="6" key="1">
    <citation type="journal article" date="2019" name="Int. J. Syst. Evol. Microbiol.">
        <title>The Global Catalogue of Microorganisms (GCM) 10K type strain sequencing project: providing services to taxonomists for standard genome sequencing and annotation.</title>
        <authorList>
            <consortium name="The Broad Institute Genomics Platform"/>
            <consortium name="The Broad Institute Genome Sequencing Center for Infectious Disease"/>
            <person name="Wu L."/>
            <person name="Ma J."/>
        </authorList>
    </citation>
    <scope>NUCLEOTIDE SEQUENCE [LARGE SCALE GENOMIC DNA]</scope>
    <source>
        <strain evidence="6">JCM 16082</strain>
    </source>
</reference>
<dbReference type="SUPFAM" id="SSF46689">
    <property type="entry name" value="Homeodomain-like"/>
    <property type="match status" value="2"/>
</dbReference>
<dbReference type="PROSITE" id="PS01124">
    <property type="entry name" value="HTH_ARAC_FAMILY_2"/>
    <property type="match status" value="1"/>
</dbReference>
<dbReference type="PANTHER" id="PTHR46796:SF6">
    <property type="entry name" value="ARAC SUBFAMILY"/>
    <property type="match status" value="1"/>
</dbReference>
<dbReference type="InterPro" id="IPR009057">
    <property type="entry name" value="Homeodomain-like_sf"/>
</dbReference>
<sequence>MHLSQHFYEQRKVTQLVENQTSYTLDDTAMHVFETHQAAAQVELQFSTPVLASMFKGKKVMHLRDQQSFDFLPGESLILPAGEVMCIDFPNATLSDPTQCLAMEISEDRIQSVVQHMNERMTKTDGREWNVMDYNFHFTNDEGIYQILQRLVYLFTENHPAKDLFVSNMVQELIIRILQANSRKAYQKLALEKSSSQRFTHVIQYIKKHLSRTISIKELSDQACMSESNFYKVFKQEMGLSPVDFINQERINKAVDLLKGREANLTEIFMACGFSSRSYFNRVFKRYYDLSPGDFRQQFVA</sequence>
<comment type="caution">
    <text evidence="5">The sequence shown here is derived from an EMBL/GenBank/DDBJ whole genome shotgun (WGS) entry which is preliminary data.</text>
</comment>
<keyword evidence="2" id="KW-0238">DNA-binding</keyword>
<evidence type="ECO:0000256" key="3">
    <source>
        <dbReference type="ARBA" id="ARBA00023163"/>
    </source>
</evidence>
<proteinExistence type="predicted"/>
<dbReference type="PANTHER" id="PTHR46796">
    <property type="entry name" value="HTH-TYPE TRANSCRIPTIONAL ACTIVATOR RHAS-RELATED"/>
    <property type="match status" value="1"/>
</dbReference>